<dbReference type="Gene3D" id="3.90.176.10">
    <property type="entry name" value="Toxin ADP-ribosyltransferase, Chain A, domain 1"/>
    <property type="match status" value="1"/>
</dbReference>
<dbReference type="PROSITE" id="PS50005">
    <property type="entry name" value="TPR"/>
    <property type="match status" value="1"/>
</dbReference>
<evidence type="ECO:0000313" key="4">
    <source>
        <dbReference type="EMBL" id="CAF2251342.1"/>
    </source>
</evidence>
<dbReference type="EMBL" id="CAJOBJ010002153">
    <property type="protein sequence ID" value="CAF3913391.1"/>
    <property type="molecule type" value="Genomic_DNA"/>
</dbReference>
<dbReference type="EMBL" id="CAJNOW010014312">
    <property type="protein sequence ID" value="CAF1631770.1"/>
    <property type="molecule type" value="Genomic_DNA"/>
</dbReference>
<dbReference type="Proteomes" id="UP000681967">
    <property type="component" value="Unassembled WGS sequence"/>
</dbReference>
<dbReference type="EMBL" id="CAJOBI010002253">
    <property type="protein sequence ID" value="CAF3920635.1"/>
    <property type="molecule type" value="Genomic_DNA"/>
</dbReference>
<dbReference type="EMBL" id="CAJNOV010008481">
    <property type="protein sequence ID" value="CAF1324500.1"/>
    <property type="molecule type" value="Genomic_DNA"/>
</dbReference>
<dbReference type="AlphaFoldDB" id="A0A815FC37"/>
<evidence type="ECO:0000313" key="6">
    <source>
        <dbReference type="EMBL" id="CAF3920635.1"/>
    </source>
</evidence>
<dbReference type="Proteomes" id="UP000663834">
    <property type="component" value="Unassembled WGS sequence"/>
</dbReference>
<gene>
    <name evidence="7" type="ORF">BYL167_LOCUS9573</name>
    <name evidence="2" type="ORF">CJN711_LOCUS18104</name>
    <name evidence="5" type="ORF">GIL414_LOCUS7187</name>
    <name evidence="3" type="ORF">KQP761_LOCUS26353</name>
    <name evidence="4" type="ORF">MBJ925_LOCUS37894</name>
    <name evidence="6" type="ORF">SMN809_LOCUS7648</name>
</gene>
<protein>
    <submittedName>
        <fullName evidence="2">Uncharacterized protein</fullName>
    </submittedName>
</protein>
<dbReference type="InterPro" id="IPR011990">
    <property type="entry name" value="TPR-like_helical_dom_sf"/>
</dbReference>
<dbReference type="SMART" id="SM00028">
    <property type="entry name" value="TPR"/>
    <property type="match status" value="2"/>
</dbReference>
<organism evidence="2 8">
    <name type="scientific">Rotaria magnacalcarata</name>
    <dbReference type="NCBI Taxonomy" id="392030"/>
    <lineage>
        <taxon>Eukaryota</taxon>
        <taxon>Metazoa</taxon>
        <taxon>Spiralia</taxon>
        <taxon>Gnathifera</taxon>
        <taxon>Rotifera</taxon>
        <taxon>Eurotatoria</taxon>
        <taxon>Bdelloidea</taxon>
        <taxon>Philodinida</taxon>
        <taxon>Philodinidae</taxon>
        <taxon>Rotaria</taxon>
    </lineage>
</organism>
<comment type="caution">
    <text evidence="2">The sequence shown here is derived from an EMBL/GenBank/DDBJ whole genome shotgun (WGS) entry which is preliminary data.</text>
</comment>
<sequence>MDDGSMWSSLIELLCNLPYPEDSCQKLVNTLKVYYANAESTLRILDEFEQSYKPDKAIWWYTRPIFLYGILNKGMRQHNIELIFLFGFFIQDLYRQLKQEHEKYSESSTKVYRGQIMDQIEYLDFDIYNTQNVNSFFSSSFDRQVALAFLPERNQISPGTYRVLFEIEFKSRPRTRPYANISHLSFFPEENEILFMPGIGFCGDMDEEDSLNDKNEDVSMIKLYLDDDWVMKDENHYQGSNKKRVLKNTISMYTGNFRSASNENINLIYDQLIKLYPAEKQWILACKFDCLALKNSGDAEENYEQSLTNWYKCLDNNDELNCHINIGELHHQMGIHYQLRRSDYFSNELLREYHFDLAKEYYDLAIRSFQSVLEKRDLTDCEQFNVIDHLCDIYRLKVRISEEENNQSDLTQNLLLALKYREKEVEGLKKLYSYDEASIASSLKDLGDLYYKMSDYDKAIIHYDDALETSLRLPDEFLNLGDDIISVSEKLIDICIHQKNNNDLAFFYELIKHEQILKDNEIGPYTTDSAQDTRRTKIISSHIELADIYIRLCEYHSASKHLREAIDLYEDMTTSTYKDQVNISMMEDKMRTVQTILATSNVPSDNILG</sequence>
<keyword evidence="1" id="KW-0802">TPR repeat</keyword>
<dbReference type="Proteomes" id="UP000663855">
    <property type="component" value="Unassembled WGS sequence"/>
</dbReference>
<dbReference type="Proteomes" id="UP000663824">
    <property type="component" value="Unassembled WGS sequence"/>
</dbReference>
<dbReference type="Gene3D" id="1.25.40.10">
    <property type="entry name" value="Tetratricopeptide repeat domain"/>
    <property type="match status" value="1"/>
</dbReference>
<evidence type="ECO:0000313" key="2">
    <source>
        <dbReference type="EMBL" id="CAF1324500.1"/>
    </source>
</evidence>
<name>A0A815FC37_9BILA</name>
<evidence type="ECO:0000256" key="1">
    <source>
        <dbReference type="PROSITE-ProRule" id="PRU00339"/>
    </source>
</evidence>
<dbReference type="EMBL" id="CAJNRE010021133">
    <property type="protein sequence ID" value="CAF2251342.1"/>
    <property type="molecule type" value="Genomic_DNA"/>
</dbReference>
<feature type="repeat" description="TPR" evidence="1">
    <location>
        <begin position="440"/>
        <end position="473"/>
    </location>
</feature>
<dbReference type="Proteomes" id="UP000681720">
    <property type="component" value="Unassembled WGS sequence"/>
</dbReference>
<dbReference type="SUPFAM" id="SSF48452">
    <property type="entry name" value="TPR-like"/>
    <property type="match status" value="1"/>
</dbReference>
<proteinExistence type="predicted"/>
<dbReference type="Pfam" id="PF13181">
    <property type="entry name" value="TPR_8"/>
    <property type="match status" value="1"/>
</dbReference>
<dbReference type="SUPFAM" id="SSF56399">
    <property type="entry name" value="ADP-ribosylation"/>
    <property type="match status" value="1"/>
</dbReference>
<dbReference type="EMBL" id="CAJOBH010002771">
    <property type="protein sequence ID" value="CAF3922590.1"/>
    <property type="molecule type" value="Genomic_DNA"/>
</dbReference>
<reference evidence="2" key="1">
    <citation type="submission" date="2021-02" db="EMBL/GenBank/DDBJ databases">
        <authorList>
            <person name="Nowell W R."/>
        </authorList>
    </citation>
    <scope>NUCLEOTIDE SEQUENCE</scope>
</reference>
<dbReference type="InterPro" id="IPR019734">
    <property type="entry name" value="TPR_rpt"/>
</dbReference>
<dbReference type="OrthoDB" id="9972436at2759"/>
<dbReference type="Proteomes" id="UP000676336">
    <property type="component" value="Unassembled WGS sequence"/>
</dbReference>
<evidence type="ECO:0000313" key="5">
    <source>
        <dbReference type="EMBL" id="CAF3913391.1"/>
    </source>
</evidence>
<accession>A0A815FC37</accession>
<evidence type="ECO:0000313" key="8">
    <source>
        <dbReference type="Proteomes" id="UP000663855"/>
    </source>
</evidence>
<evidence type="ECO:0000313" key="7">
    <source>
        <dbReference type="EMBL" id="CAF3922590.1"/>
    </source>
</evidence>
<evidence type="ECO:0000313" key="3">
    <source>
        <dbReference type="EMBL" id="CAF1631770.1"/>
    </source>
</evidence>